<feature type="compositionally biased region" description="Low complexity" evidence="1">
    <location>
        <begin position="40"/>
        <end position="51"/>
    </location>
</feature>
<feature type="region of interest" description="Disordered" evidence="1">
    <location>
        <begin position="1"/>
        <end position="70"/>
    </location>
</feature>
<organism evidence="2 3">
    <name type="scientific">Streptomyces fructofermentans</name>
    <dbReference type="NCBI Taxonomy" id="152141"/>
    <lineage>
        <taxon>Bacteria</taxon>
        <taxon>Bacillati</taxon>
        <taxon>Actinomycetota</taxon>
        <taxon>Actinomycetes</taxon>
        <taxon>Kitasatosporales</taxon>
        <taxon>Streptomycetaceae</taxon>
        <taxon>Streptomyces</taxon>
    </lineage>
</organism>
<dbReference type="RefSeq" id="WP_190034136.1">
    <property type="nucleotide sequence ID" value="NZ_BMWD01000003.1"/>
</dbReference>
<gene>
    <name evidence="2" type="ORF">GCM10010515_10490</name>
</gene>
<feature type="compositionally biased region" description="Basic and acidic residues" evidence="1">
    <location>
        <begin position="52"/>
        <end position="70"/>
    </location>
</feature>
<comment type="caution">
    <text evidence="2">The sequence shown here is derived from an EMBL/GenBank/DDBJ whole genome shotgun (WGS) entry which is preliminary data.</text>
</comment>
<dbReference type="Proteomes" id="UP000645555">
    <property type="component" value="Unassembled WGS sequence"/>
</dbReference>
<evidence type="ECO:0000256" key="1">
    <source>
        <dbReference type="SAM" id="MobiDB-lite"/>
    </source>
</evidence>
<feature type="compositionally biased region" description="Basic and acidic residues" evidence="1">
    <location>
        <begin position="1"/>
        <end position="39"/>
    </location>
</feature>
<reference evidence="2" key="1">
    <citation type="journal article" date="2014" name="Int. J. Syst. Evol. Microbiol.">
        <title>Complete genome sequence of Corynebacterium casei LMG S-19264T (=DSM 44701T), isolated from a smear-ripened cheese.</title>
        <authorList>
            <consortium name="US DOE Joint Genome Institute (JGI-PGF)"/>
            <person name="Walter F."/>
            <person name="Albersmeier A."/>
            <person name="Kalinowski J."/>
            <person name="Ruckert C."/>
        </authorList>
    </citation>
    <scope>NUCLEOTIDE SEQUENCE</scope>
    <source>
        <strain evidence="2">JCM 4956</strain>
    </source>
</reference>
<accession>A0A918K2Y5</accession>
<proteinExistence type="predicted"/>
<protein>
    <submittedName>
        <fullName evidence="2">Uncharacterized protein</fullName>
    </submittedName>
</protein>
<sequence>MGIKDQFQEKAKQLDAQPRERAGRPQDDVNERGQQRERQPQGPQRGRQTPEGPERVQRDARERFDQDFDA</sequence>
<name>A0A918K2Y5_9ACTN</name>
<dbReference type="AlphaFoldDB" id="A0A918K2Y5"/>
<reference evidence="2" key="2">
    <citation type="submission" date="2020-09" db="EMBL/GenBank/DDBJ databases">
        <authorList>
            <person name="Sun Q."/>
            <person name="Ohkuma M."/>
        </authorList>
    </citation>
    <scope>NUCLEOTIDE SEQUENCE</scope>
    <source>
        <strain evidence="2">JCM 4956</strain>
    </source>
</reference>
<dbReference type="EMBL" id="BMWD01000003">
    <property type="protein sequence ID" value="GGX45626.1"/>
    <property type="molecule type" value="Genomic_DNA"/>
</dbReference>
<evidence type="ECO:0000313" key="3">
    <source>
        <dbReference type="Proteomes" id="UP000645555"/>
    </source>
</evidence>
<evidence type="ECO:0000313" key="2">
    <source>
        <dbReference type="EMBL" id="GGX45626.1"/>
    </source>
</evidence>
<keyword evidence="3" id="KW-1185">Reference proteome</keyword>